<dbReference type="STRING" id="399550.Smar_1280"/>
<sequence length="136" mass="16424">MGFEDLFERFRKKMRELFEEFEKEFETAESMWSANGMLEPLITMEKYPDRYEILVDLPYADLSALSIKVKNHVLVIDCELKREIRFDRWSTYREVRFRRYHTSIKLPYDSDPSNLKVEKDSAKGIIRIIIPRITSY</sequence>
<accession>A3DP11</accession>
<feature type="domain" description="SHSP" evidence="3">
    <location>
        <begin position="33"/>
        <end position="136"/>
    </location>
</feature>
<dbReference type="AlphaFoldDB" id="A3DP11"/>
<organism evidence="4 5">
    <name type="scientific">Staphylothermus marinus (strain ATCC 43588 / DSM 3639 / JCM 9404 / F1)</name>
    <dbReference type="NCBI Taxonomy" id="399550"/>
    <lineage>
        <taxon>Archaea</taxon>
        <taxon>Thermoproteota</taxon>
        <taxon>Thermoprotei</taxon>
        <taxon>Desulfurococcales</taxon>
        <taxon>Desulfurococcaceae</taxon>
        <taxon>Staphylothermus</taxon>
    </lineage>
</organism>
<dbReference type="InterPro" id="IPR002068">
    <property type="entry name" value="A-crystallin/Hsp20_dom"/>
</dbReference>
<dbReference type="Proteomes" id="UP000000254">
    <property type="component" value="Chromosome"/>
</dbReference>
<dbReference type="Pfam" id="PF00011">
    <property type="entry name" value="HSP20"/>
    <property type="match status" value="1"/>
</dbReference>
<dbReference type="EMBL" id="CP000575">
    <property type="protein sequence ID" value="ABN70371.1"/>
    <property type="molecule type" value="Genomic_DNA"/>
</dbReference>
<evidence type="ECO:0000259" key="3">
    <source>
        <dbReference type="PROSITE" id="PS01031"/>
    </source>
</evidence>
<dbReference type="OrthoDB" id="15039at2157"/>
<reference evidence="4 5" key="2">
    <citation type="journal article" date="2009" name="Stand. Genomic Sci.">
        <title>Complete genome sequence of Staphylothermus marinus Stetter and Fiala 1986 type strain F1.</title>
        <authorList>
            <person name="Anderson I.J."/>
            <person name="Sun H."/>
            <person name="Lapidus A."/>
            <person name="Copeland A."/>
            <person name="Glavina Del Rio T."/>
            <person name="Tice H."/>
            <person name="Dalin E."/>
            <person name="Lucas S."/>
            <person name="Barry K."/>
            <person name="Land M."/>
            <person name="Richardson P."/>
            <person name="Huber H."/>
            <person name="Kyrpides N.C."/>
        </authorList>
    </citation>
    <scope>NUCLEOTIDE SEQUENCE [LARGE SCALE GENOMIC DNA]</scope>
    <source>
        <strain evidence="5">ATCC 43588 / DSM 3639 / JCM 9404 / F1</strain>
    </source>
</reference>
<dbReference type="SUPFAM" id="SSF49764">
    <property type="entry name" value="HSP20-like chaperones"/>
    <property type="match status" value="1"/>
</dbReference>
<dbReference type="GeneID" id="4907165"/>
<dbReference type="CDD" id="cd06464">
    <property type="entry name" value="ACD_sHsps-like"/>
    <property type="match status" value="1"/>
</dbReference>
<dbReference type="KEGG" id="smr:Smar_1280"/>
<dbReference type="Gene3D" id="2.60.40.790">
    <property type="match status" value="1"/>
</dbReference>
<name>A3DP11_STAMF</name>
<evidence type="ECO:0000313" key="4">
    <source>
        <dbReference type="EMBL" id="ABN70371.1"/>
    </source>
</evidence>
<gene>
    <name evidence="4" type="ordered locus">Smar_1280</name>
</gene>
<dbReference type="RefSeq" id="WP_011839562.1">
    <property type="nucleotide sequence ID" value="NC_009033.1"/>
</dbReference>
<proteinExistence type="inferred from homology"/>
<dbReference type="PROSITE" id="PS01031">
    <property type="entry name" value="SHSP"/>
    <property type="match status" value="1"/>
</dbReference>
<dbReference type="eggNOG" id="arCOG01840">
    <property type="taxonomic scope" value="Archaea"/>
</dbReference>
<keyword evidence="5" id="KW-1185">Reference proteome</keyword>
<evidence type="ECO:0000313" key="5">
    <source>
        <dbReference type="Proteomes" id="UP000000254"/>
    </source>
</evidence>
<comment type="similarity">
    <text evidence="1 2">Belongs to the small heat shock protein (HSP20) family.</text>
</comment>
<dbReference type="InterPro" id="IPR008978">
    <property type="entry name" value="HSP20-like_chaperone"/>
</dbReference>
<evidence type="ECO:0000256" key="1">
    <source>
        <dbReference type="PROSITE-ProRule" id="PRU00285"/>
    </source>
</evidence>
<reference evidence="5" key="1">
    <citation type="journal article" date="2009" name="BMC Genomics">
        <title>The complete genome sequence of Staphylothermus marinus reveals differences in sulfur metabolism among heterotrophic Crenarchaeota.</title>
        <authorList>
            <person name="Anderson I.J."/>
            <person name="Dharmarajan L."/>
            <person name="Rodriguez J."/>
            <person name="Hooper S."/>
            <person name="Porat I."/>
            <person name="Ulrich L.E."/>
            <person name="Elkins J.G."/>
            <person name="Mavromatis K."/>
            <person name="Sun H."/>
            <person name="Land M."/>
            <person name="Lapidus A."/>
            <person name="Lucas S."/>
            <person name="Barry K."/>
            <person name="Huber H."/>
            <person name="Zhulin I.B."/>
            <person name="Whitman W.B."/>
            <person name="Mukhopadhyay B."/>
            <person name="Woese C."/>
            <person name="Bristow J."/>
            <person name="Kyrpides N."/>
        </authorList>
    </citation>
    <scope>NUCLEOTIDE SEQUENCE [LARGE SCALE GENOMIC DNA]</scope>
    <source>
        <strain evidence="5">ATCC 43588 / DSM 3639 / JCM 9404 / F1</strain>
    </source>
</reference>
<protein>
    <recommendedName>
        <fullName evidence="3">SHSP domain-containing protein</fullName>
    </recommendedName>
</protein>
<evidence type="ECO:0000256" key="2">
    <source>
        <dbReference type="RuleBase" id="RU003616"/>
    </source>
</evidence>
<dbReference type="HOGENOM" id="CLU_151087_0_0_2"/>